<protein>
    <submittedName>
        <fullName evidence="2">Uncharacterized protein</fullName>
    </submittedName>
</protein>
<evidence type="ECO:0000313" key="2">
    <source>
        <dbReference type="EnsemblPlants" id="OGLUM08G14110.3"/>
    </source>
</evidence>
<evidence type="ECO:0000313" key="3">
    <source>
        <dbReference type="Proteomes" id="UP000026961"/>
    </source>
</evidence>
<reference evidence="2" key="2">
    <citation type="submission" date="2018-05" db="EMBL/GenBank/DDBJ databases">
        <title>OgluRS3 (Oryza glumaepatula Reference Sequence Version 3).</title>
        <authorList>
            <person name="Zhang J."/>
            <person name="Kudrna D."/>
            <person name="Lee S."/>
            <person name="Talag J."/>
            <person name="Welchert J."/>
            <person name="Wing R.A."/>
        </authorList>
    </citation>
    <scope>NUCLEOTIDE SEQUENCE [LARGE SCALE GENOMIC DNA]</scope>
</reference>
<feature type="region of interest" description="Disordered" evidence="1">
    <location>
        <begin position="41"/>
        <end position="61"/>
    </location>
</feature>
<reference evidence="2" key="1">
    <citation type="submission" date="2015-04" db="UniProtKB">
        <authorList>
            <consortium name="EnsemblPlants"/>
        </authorList>
    </citation>
    <scope>IDENTIFICATION</scope>
</reference>
<dbReference type="AlphaFoldDB" id="A0A0E0AUW3"/>
<proteinExistence type="predicted"/>
<sequence>MKTLEVLLTQAPMSEPSAMHSDARFVDAEMLLEMTLSASPVSSGLACNDNNTSGGAGLLMD</sequence>
<name>A0A0E0AUW3_9ORYZ</name>
<dbReference type="EnsemblPlants" id="OGLUM08G14110.3">
    <property type="protein sequence ID" value="OGLUM08G14110.3"/>
    <property type="gene ID" value="OGLUM08G14110"/>
</dbReference>
<organism evidence="2">
    <name type="scientific">Oryza glumipatula</name>
    <dbReference type="NCBI Taxonomy" id="40148"/>
    <lineage>
        <taxon>Eukaryota</taxon>
        <taxon>Viridiplantae</taxon>
        <taxon>Streptophyta</taxon>
        <taxon>Embryophyta</taxon>
        <taxon>Tracheophyta</taxon>
        <taxon>Spermatophyta</taxon>
        <taxon>Magnoliopsida</taxon>
        <taxon>Liliopsida</taxon>
        <taxon>Poales</taxon>
        <taxon>Poaceae</taxon>
        <taxon>BOP clade</taxon>
        <taxon>Oryzoideae</taxon>
        <taxon>Oryzeae</taxon>
        <taxon>Oryzinae</taxon>
        <taxon>Oryza</taxon>
    </lineage>
</organism>
<evidence type="ECO:0000256" key="1">
    <source>
        <dbReference type="SAM" id="MobiDB-lite"/>
    </source>
</evidence>
<keyword evidence="3" id="KW-1185">Reference proteome</keyword>
<dbReference type="Proteomes" id="UP000026961">
    <property type="component" value="Chromosome 8"/>
</dbReference>
<dbReference type="Gramene" id="OGLUM08G14110.3">
    <property type="protein sequence ID" value="OGLUM08G14110.3"/>
    <property type="gene ID" value="OGLUM08G14110"/>
</dbReference>
<accession>A0A0E0AUW3</accession>